<feature type="domain" description="AMP-binding enzyme C-terminal" evidence="2">
    <location>
        <begin position="453"/>
        <end position="527"/>
    </location>
</feature>
<reference evidence="3 4" key="1">
    <citation type="submission" date="2021-07" db="EMBL/GenBank/DDBJ databases">
        <title>Whole Genome Sequence of Nocardia Iowensis.</title>
        <authorList>
            <person name="Lamm A."/>
            <person name="Collins-Fairclough A.M."/>
            <person name="Bunk B."/>
            <person name="Sproer C."/>
        </authorList>
    </citation>
    <scope>NUCLEOTIDE SEQUENCE [LARGE SCALE GENOMIC DNA]</scope>
    <source>
        <strain evidence="3 4">NRRL 5646</strain>
    </source>
</reference>
<dbReference type="InterPro" id="IPR050237">
    <property type="entry name" value="ATP-dep_AMP-bd_enzyme"/>
</dbReference>
<sequence>MTAPLSLTGVGRDFTPWPDDVAAGYRAAGFWTGATLGSVLARSARLHGGRTAVVDAVRGWTYQQLDHEADCLAAGFEGVGIGRGDRVIVQMPNVGEFVVVCFALFRIGAIPVLTQPAHREHEITHLCAQSDAVAYVIADHYAGFDYRAMAERIAAACPSLRTTIVHGDPGPYIALADLYLEPVERPEPAPGDIALLQLSGGSTAVPKLIPRTHDDYAYNARASLSACPLGPDDVYLAALRVAHNFTLCAPGILGALTVGATVVLSPSPSADNAFPLIERHRVTVAAVVPPVALRWLDVAATTRHDLSSLRVLQVGGARFKPSAARRVGATLGCTLQQVFGMAEGLICYTRLDDSDELIVETQGRPMSPGDEVRIVDDDDRPVPDGTPGHLLTRGPYTIRGYYRADEHNLRAFTAAGFYRTGDIVRRLPSGHLVVVDRAKDIVNRGGEKVACEEIEEILMNHPRVHNAAVVGRPDDLLGERICAFVIPHGPLRPRELTEFLRDRGVAAYKIPDRFDFVEEFPLTAVGKVDKKVLRMRAAQEEAR</sequence>
<proteinExistence type="predicted"/>
<dbReference type="InterPro" id="IPR025110">
    <property type="entry name" value="AMP-bd_C"/>
</dbReference>
<dbReference type="PANTHER" id="PTHR43767:SF1">
    <property type="entry name" value="NONRIBOSOMAL PEPTIDE SYNTHASE PES1 (EUROFUNG)-RELATED"/>
    <property type="match status" value="1"/>
</dbReference>
<evidence type="ECO:0000313" key="3">
    <source>
        <dbReference type="EMBL" id="QXN90699.1"/>
    </source>
</evidence>
<evidence type="ECO:0000259" key="1">
    <source>
        <dbReference type="Pfam" id="PF00501"/>
    </source>
</evidence>
<dbReference type="InterPro" id="IPR000873">
    <property type="entry name" value="AMP-dep_synth/lig_dom"/>
</dbReference>
<dbReference type="Proteomes" id="UP000694257">
    <property type="component" value="Chromosome"/>
</dbReference>
<evidence type="ECO:0000313" key="4">
    <source>
        <dbReference type="Proteomes" id="UP000694257"/>
    </source>
</evidence>
<dbReference type="EMBL" id="CP078145">
    <property type="protein sequence ID" value="QXN90699.1"/>
    <property type="molecule type" value="Genomic_DNA"/>
</dbReference>
<organism evidence="3 4">
    <name type="scientific">Nocardia iowensis</name>
    <dbReference type="NCBI Taxonomy" id="204891"/>
    <lineage>
        <taxon>Bacteria</taxon>
        <taxon>Bacillati</taxon>
        <taxon>Actinomycetota</taxon>
        <taxon>Actinomycetes</taxon>
        <taxon>Mycobacteriales</taxon>
        <taxon>Nocardiaceae</taxon>
        <taxon>Nocardia</taxon>
    </lineage>
</organism>
<dbReference type="Pfam" id="PF13193">
    <property type="entry name" value="AMP-binding_C"/>
    <property type="match status" value="1"/>
</dbReference>
<evidence type="ECO:0000259" key="2">
    <source>
        <dbReference type="Pfam" id="PF13193"/>
    </source>
</evidence>
<keyword evidence="4" id="KW-1185">Reference proteome</keyword>
<name>A0ABX8RM52_NOCIO</name>
<dbReference type="RefSeq" id="WP_218471566.1">
    <property type="nucleotide sequence ID" value="NZ_BAABJN010000006.1"/>
</dbReference>
<feature type="domain" description="AMP-dependent synthetase/ligase" evidence="1">
    <location>
        <begin position="41"/>
        <end position="402"/>
    </location>
</feature>
<dbReference type="Pfam" id="PF00501">
    <property type="entry name" value="AMP-binding"/>
    <property type="match status" value="1"/>
</dbReference>
<protein>
    <submittedName>
        <fullName evidence="3">AMP-binding protein</fullName>
    </submittedName>
</protein>
<dbReference type="PANTHER" id="PTHR43767">
    <property type="entry name" value="LONG-CHAIN-FATTY-ACID--COA LIGASE"/>
    <property type="match status" value="1"/>
</dbReference>
<accession>A0ABX8RM52</accession>
<gene>
    <name evidence="3" type="ORF">KV110_35825</name>
</gene>